<evidence type="ECO:0000256" key="1">
    <source>
        <dbReference type="ARBA" id="ARBA00022729"/>
    </source>
</evidence>
<dbReference type="Proteomes" id="UP000003598">
    <property type="component" value="Unassembled WGS sequence"/>
</dbReference>
<evidence type="ECO:0000313" key="4">
    <source>
        <dbReference type="EMBL" id="EHG99033.1"/>
    </source>
</evidence>
<gene>
    <name evidence="4" type="ORF">HMPREF9441_03181</name>
</gene>
<dbReference type="Pfam" id="PF13517">
    <property type="entry name" value="FG-GAP_3"/>
    <property type="match status" value="1"/>
</dbReference>
<dbReference type="InterPro" id="IPR013783">
    <property type="entry name" value="Ig-like_fold"/>
</dbReference>
<feature type="domain" description="PKD" evidence="3">
    <location>
        <begin position="607"/>
        <end position="679"/>
    </location>
</feature>
<feature type="chain" id="PRO_5003484601" evidence="2">
    <location>
        <begin position="21"/>
        <end position="1811"/>
    </location>
</feature>
<dbReference type="PANTHER" id="PTHR46580">
    <property type="entry name" value="SENSOR KINASE-RELATED"/>
    <property type="match status" value="1"/>
</dbReference>
<dbReference type="SUPFAM" id="SSF49299">
    <property type="entry name" value="PKD domain"/>
    <property type="match status" value="1"/>
</dbReference>
<dbReference type="SUPFAM" id="SSF69318">
    <property type="entry name" value="Integrin alpha N-terminal domain"/>
    <property type="match status" value="3"/>
</dbReference>
<dbReference type="InterPro" id="IPR035986">
    <property type="entry name" value="PKD_dom_sf"/>
</dbReference>
<organism evidence="4 5">
    <name type="scientific">Paraprevotella clara YIT 11840</name>
    <dbReference type="NCBI Taxonomy" id="762968"/>
    <lineage>
        <taxon>Bacteria</taxon>
        <taxon>Pseudomonadati</taxon>
        <taxon>Bacteroidota</taxon>
        <taxon>Bacteroidia</taxon>
        <taxon>Bacteroidales</taxon>
        <taxon>Prevotellaceae</taxon>
        <taxon>Paraprevotella</taxon>
    </lineage>
</organism>
<accession>G5SUW6</accession>
<dbReference type="RefSeq" id="WP_008622221.1">
    <property type="nucleotide sequence ID" value="NZ_JH376618.1"/>
</dbReference>
<dbReference type="InterPro" id="IPR022409">
    <property type="entry name" value="PKD/Chitinase_dom"/>
</dbReference>
<keyword evidence="1 2" id="KW-0732">Signal</keyword>
<dbReference type="PANTHER" id="PTHR46580:SF4">
    <property type="entry name" value="ATP_GTP-BINDING PROTEIN"/>
    <property type="match status" value="1"/>
</dbReference>
<dbReference type="Gene3D" id="2.130.10.130">
    <property type="entry name" value="Integrin alpha, N-terminal"/>
    <property type="match status" value="1"/>
</dbReference>
<comment type="caution">
    <text evidence="4">The sequence shown here is derived from an EMBL/GenBank/DDBJ whole genome shotgun (WGS) entry which is preliminary data.</text>
</comment>
<dbReference type="PATRIC" id="fig|762968.3.peg.2807"/>
<dbReference type="HOGENOM" id="CLU_235294_0_0_10"/>
<dbReference type="InterPro" id="IPR013517">
    <property type="entry name" value="FG-GAP"/>
</dbReference>
<dbReference type="STRING" id="762968.HMPREF9441_03181"/>
<name>G5SUW6_9BACT</name>
<dbReference type="CDD" id="cd00146">
    <property type="entry name" value="PKD"/>
    <property type="match status" value="1"/>
</dbReference>
<protein>
    <submittedName>
        <fullName evidence="4">FG-GAP repeat protein</fullName>
    </submittedName>
</protein>
<evidence type="ECO:0000259" key="3">
    <source>
        <dbReference type="PROSITE" id="PS50093"/>
    </source>
</evidence>
<dbReference type="eggNOG" id="COG5492">
    <property type="taxonomic scope" value="Bacteria"/>
</dbReference>
<evidence type="ECO:0000256" key="2">
    <source>
        <dbReference type="SAM" id="SignalP"/>
    </source>
</evidence>
<sequence length="1811" mass="199594">MKKRLLLVTMGAASFLQSPAQQLLPENPVPLERIGIPDYSSFYDADRDGVKEYYYDLGHESMRRYHWKAPGCYGAYVPIAIPDVAHFGNGQYGMLLHANNDGIPDFSGFVFSDAWVTPIAISETDGTYRLMNQANSAYPLDVNHDGLPDLFAFNNTDWDILYQNPDGTFTATRIDTLSRTQADSLVARKAEEADGKFDTGGLPSLRDGMFVGGGHVTDESYKFTQAIDVNRDGYMDLVGPRTIFYNMGDNRFVASRQPGELTVKDLNGDGIPDYIYNDTEGKRVYTRTYLGGDRFEEQTLVKDLDVTDIHCYDFDKDGDVDILLTFDYLYSSSFSFLLFAENTGGGHFTLHEYSFASKWAFGACLDVDNDGFMELLAGKQGLYYGGEERSGSVEGLYLFRLDNMKNVEEPNDILVAGTFGYDRSGSSATDWKETVISGLSENVILADIDNDGYLDILADTSRLFGNHYEPNEVVGYWATKDLPLLQGIPANEAPQRMSAPSVNLDRKSGKLKIAWQQGKDKETSTVDLTYALRIGSAPGKDDIYFSGANADGSRRDFRPGNMGANLDATLDVSRWKQGTYYIAIQTVDPMGKGSAWSDEVVYRHDLVQAAFTVSDDELAAADTLVLTAASRADGLDYAWDFDGGKAIKASADSAQVWLTFSVPGEKHLRLTVTNPADGTEDIREKVVTVQRVSFERREAAAFGFTESRHFWDMDGDGVLDVIDKNGFYVHDGAGRYEKLGTIFNSNLQIPYRGDGLPPFLDFDMDGDADIVLKSNKGNLILNNGNNSFEAQESSSWFCVNSGYTSEVMPDLNNDGFNELYYDSNAYGEFDGICVNTGDNVRFEQFQFPKTGDEYNFSFNYQKGLMYDINRDGYPDFYSQNASRVIDNAWYRCEAIAINQGGMDFTYHIVSIDDGSDNPYRIFLEDMDSDGMPDKVMVYGNRSMMDRIVVCFGNKDYTFSSPVEYVFGNAHSTRYAVNVLQIADFDNNGCPDILVYYDFYEADVNKTEYAILYMERDRSGRVEVLHNQEFGYIDGMADVDHDGVPDFYYGWNDGPTMLRTGIENTAPEAPTHVRATQEGLGILLEWDDAYDKETPSMQMRYNVSVKKKGAEGEGAYIISPLNGGNGKAAVIPGAYYQKATRKMIPIERFEAGQEYEVQVQAIDLWDAHSPMSETYSFKVSEQFIAGPTVTAPRKAVALTYNVPDAALQTAEWDWDGGTLLGQEGKRFEVAWNEPGLKTVTVRTADGETATKNVMVRDIDLSFDFPAEGLAGTEITFTLPEAFAQASREDIDVKLSDERIEMLLRVGSREAKAVFPDAGDYSFRLSVRDSVCGVVESEEKHIRIVGEVPVPVIRLVGIDAATGKNKVTWDMPGMPDFVTTVNIYKESGRYNAFDCIAQVAPGAGEFVDTSSNPSVSSDRYCIKLGTTFGVESPASRVHSGTHLMLNKGVGGAVNLIWNAYEGGIVDSYRVLRGTSADRLELLAEVSGAHTAYTDLNAGDGTYFYALEYDETYSDEWQPMTRTSKERSSGSGRSNVVCTDGAWTVVPAEQLNVLAIEKELVLTPSRPTLHLQAEILPAMADIRTVNWQILEGGELASLTQNGVLTARGKENGEIVVCATTVDGTGIEARVTVVKKDFGILPQSVTVTTVEGTTQLTPLTGRLHLQASVQPANASQLVAWSVVQGAGLATLDEDGILTPTETGNGDIVVRATSLEDTSVYGELTLHKEGFSGDGVEGVNAGQMSVHRVGDDLWIEGLPEDSECGLSIVDPSGRVLSTEYRREGHSGRISLARLASGTYLLQVVTGEGKQAFRFFK</sequence>
<dbReference type="SMART" id="SM00089">
    <property type="entry name" value="PKD"/>
    <property type="match status" value="2"/>
</dbReference>
<dbReference type="EMBL" id="AFFY01000047">
    <property type="protein sequence ID" value="EHG99033.1"/>
    <property type="molecule type" value="Genomic_DNA"/>
</dbReference>
<dbReference type="InterPro" id="IPR000601">
    <property type="entry name" value="PKD_dom"/>
</dbReference>
<dbReference type="OrthoDB" id="1047314at2"/>
<dbReference type="GeneID" id="93558443"/>
<feature type="signal peptide" evidence="2">
    <location>
        <begin position="1"/>
        <end position="20"/>
    </location>
</feature>
<reference evidence="4 5" key="1">
    <citation type="submission" date="2011-03" db="EMBL/GenBank/DDBJ databases">
        <authorList>
            <person name="Weinstock G."/>
            <person name="Sodergren E."/>
            <person name="Clifton S."/>
            <person name="Fulton L."/>
            <person name="Fulton B."/>
            <person name="Courtney L."/>
            <person name="Fronick C."/>
            <person name="Harrison M."/>
            <person name="Strong C."/>
            <person name="Farmer C."/>
            <person name="Delahaunty K."/>
            <person name="Markovic C."/>
            <person name="Hall O."/>
            <person name="Minx P."/>
            <person name="Tomlinson C."/>
            <person name="Mitreva M."/>
            <person name="Hou S."/>
            <person name="Chen J."/>
            <person name="Wollam A."/>
            <person name="Pepin K.H."/>
            <person name="Johnson M."/>
            <person name="Bhonagiri V."/>
            <person name="Zhang X."/>
            <person name="Suruliraj S."/>
            <person name="Warren W."/>
            <person name="Chinwalla A."/>
            <person name="Mardis E.R."/>
            <person name="Wilson R.K."/>
        </authorList>
    </citation>
    <scope>NUCLEOTIDE SEQUENCE [LARGE SCALE GENOMIC DNA]</scope>
    <source>
        <strain evidence="4 5">YIT 11840</strain>
    </source>
</reference>
<keyword evidence="5" id="KW-1185">Reference proteome</keyword>
<dbReference type="PROSITE" id="PS50093">
    <property type="entry name" value="PKD"/>
    <property type="match status" value="1"/>
</dbReference>
<evidence type="ECO:0000313" key="5">
    <source>
        <dbReference type="Proteomes" id="UP000003598"/>
    </source>
</evidence>
<dbReference type="InterPro" id="IPR028994">
    <property type="entry name" value="Integrin_alpha_N"/>
</dbReference>
<proteinExistence type="predicted"/>
<dbReference type="Gene3D" id="2.60.40.10">
    <property type="entry name" value="Immunoglobulins"/>
    <property type="match status" value="3"/>
</dbReference>